<evidence type="ECO:0000256" key="1">
    <source>
        <dbReference type="ARBA" id="ARBA00007162"/>
    </source>
</evidence>
<feature type="chain" id="PRO_5003283888" evidence="3">
    <location>
        <begin position="20"/>
        <end position="292"/>
    </location>
</feature>
<accession>F2NKR0</accession>
<dbReference type="STRING" id="869210.Marky_0060"/>
<dbReference type="RefSeq" id="WP_013702878.1">
    <property type="nucleotide sequence ID" value="NC_015387.1"/>
</dbReference>
<reference evidence="4 5" key="1">
    <citation type="journal article" date="2012" name="Stand. Genomic Sci.">
        <title>Complete genome sequence of the aerobic, heterotroph Marinithermus hydrothermalis type strain (T1(T)) from a deep-sea hydrothermal vent chimney.</title>
        <authorList>
            <person name="Copeland A."/>
            <person name="Gu W."/>
            <person name="Yasawong M."/>
            <person name="Lapidus A."/>
            <person name="Lucas S."/>
            <person name="Deshpande S."/>
            <person name="Pagani I."/>
            <person name="Tapia R."/>
            <person name="Cheng J.F."/>
            <person name="Goodwin L.A."/>
            <person name="Pitluck S."/>
            <person name="Liolios K."/>
            <person name="Ivanova N."/>
            <person name="Mavromatis K."/>
            <person name="Mikhailova N."/>
            <person name="Pati A."/>
            <person name="Chen A."/>
            <person name="Palaniappan K."/>
            <person name="Land M."/>
            <person name="Pan C."/>
            <person name="Brambilla E.M."/>
            <person name="Rohde M."/>
            <person name="Tindall B.J."/>
            <person name="Sikorski J."/>
            <person name="Goker M."/>
            <person name="Detter J.C."/>
            <person name="Bristow J."/>
            <person name="Eisen J.A."/>
            <person name="Markowitz V."/>
            <person name="Hugenholtz P."/>
            <person name="Kyrpides N.C."/>
            <person name="Klenk H.P."/>
            <person name="Woyke T."/>
        </authorList>
    </citation>
    <scope>NUCLEOTIDE SEQUENCE [LARGE SCALE GENOMIC DNA]</scope>
    <source>
        <strain evidence="5">DSM 14884 / JCM 11576 / T1</strain>
    </source>
</reference>
<feature type="signal peptide" evidence="3">
    <location>
        <begin position="1"/>
        <end position="19"/>
    </location>
</feature>
<dbReference type="AlphaFoldDB" id="F2NKR0"/>
<gene>
    <name evidence="4" type="ordered locus">Marky_0060</name>
</gene>
<evidence type="ECO:0000313" key="5">
    <source>
        <dbReference type="Proteomes" id="UP000007030"/>
    </source>
</evidence>
<keyword evidence="5" id="KW-1185">Reference proteome</keyword>
<dbReference type="OrthoDB" id="9781943at2"/>
<evidence type="ECO:0000313" key="4">
    <source>
        <dbReference type="EMBL" id="AEB10823.1"/>
    </source>
</evidence>
<keyword evidence="2 3" id="KW-0732">Signal</keyword>
<dbReference type="KEGG" id="mhd:Marky_0060"/>
<dbReference type="Gene3D" id="3.40.190.10">
    <property type="entry name" value="Periplasmic binding protein-like II"/>
    <property type="match status" value="2"/>
</dbReference>
<dbReference type="EMBL" id="CP002630">
    <property type="protein sequence ID" value="AEB10823.1"/>
    <property type="molecule type" value="Genomic_DNA"/>
</dbReference>
<dbReference type="SUPFAM" id="SSF53850">
    <property type="entry name" value="Periplasmic binding protein-like II"/>
    <property type="match status" value="1"/>
</dbReference>
<dbReference type="CDD" id="cd01071">
    <property type="entry name" value="PBP2_PhnD_like"/>
    <property type="match status" value="1"/>
</dbReference>
<dbReference type="PANTHER" id="PTHR35841:SF1">
    <property type="entry name" value="PHOSPHONATES-BINDING PERIPLASMIC PROTEIN"/>
    <property type="match status" value="1"/>
</dbReference>
<name>F2NKR0_MARHT</name>
<sequence>MKKLLLGFLAVAAMGLAVAQAPLKVRIGFNPTQNSEQLLPAAQAIADYIEEQFKGTIEVEVFVPTDYRGLIEAMRGGNLEFAFFPPDGYVIASREVGAKVLLKSVRFGNPFYWAAIVVRKDSGITSIQDLEGKTIAWVDPNSASGYVFPRAALMAQGIDPDTFFDKQVFAGRHDAAVRAVLNGSVDAAAVFANDDQNKSGAWTQFLNEEEAKQLHAIFYTRPIPGDTFSVAPQFAEKYPNLTKGIAAAIQRCRVPDCTLLKDLYRIDYMVPASDADYDVVREARRLLGLDRE</sequence>
<dbReference type="GO" id="GO:0043190">
    <property type="term" value="C:ATP-binding cassette (ABC) transporter complex"/>
    <property type="evidence" value="ECO:0007669"/>
    <property type="project" value="InterPro"/>
</dbReference>
<dbReference type="PANTHER" id="PTHR35841">
    <property type="entry name" value="PHOSPHONATES-BINDING PERIPLASMIC PROTEIN"/>
    <property type="match status" value="1"/>
</dbReference>
<dbReference type="Pfam" id="PF12974">
    <property type="entry name" value="Phosphonate-bd"/>
    <property type="match status" value="1"/>
</dbReference>
<comment type="similarity">
    <text evidence="1">Belongs to the phosphate/phosphite/phosphonate binding protein family.</text>
</comment>
<evidence type="ECO:0000256" key="2">
    <source>
        <dbReference type="ARBA" id="ARBA00022729"/>
    </source>
</evidence>
<proteinExistence type="inferred from homology"/>
<dbReference type="NCBIfam" id="TIGR01098">
    <property type="entry name" value="3A0109s03R"/>
    <property type="match status" value="1"/>
</dbReference>
<protein>
    <submittedName>
        <fullName evidence="4">Phosphonate ABC transporter, periplasmic phosphonate-binding protein</fullName>
    </submittedName>
</protein>
<dbReference type="HOGENOM" id="CLU_051472_6_4_0"/>
<evidence type="ECO:0000256" key="3">
    <source>
        <dbReference type="SAM" id="SignalP"/>
    </source>
</evidence>
<dbReference type="eggNOG" id="COG3221">
    <property type="taxonomic scope" value="Bacteria"/>
</dbReference>
<dbReference type="GO" id="GO:0055085">
    <property type="term" value="P:transmembrane transport"/>
    <property type="evidence" value="ECO:0007669"/>
    <property type="project" value="InterPro"/>
</dbReference>
<dbReference type="Proteomes" id="UP000007030">
    <property type="component" value="Chromosome"/>
</dbReference>
<dbReference type="InterPro" id="IPR005770">
    <property type="entry name" value="PhnD"/>
</dbReference>
<organism evidence="4 5">
    <name type="scientific">Marinithermus hydrothermalis (strain DSM 14884 / JCM 11576 / T1)</name>
    <dbReference type="NCBI Taxonomy" id="869210"/>
    <lineage>
        <taxon>Bacteria</taxon>
        <taxon>Thermotogati</taxon>
        <taxon>Deinococcota</taxon>
        <taxon>Deinococci</taxon>
        <taxon>Thermales</taxon>
        <taxon>Thermaceae</taxon>
        <taxon>Marinithermus</taxon>
    </lineage>
</organism>